<name>A0ABS5S0N7_9HYPH</name>
<keyword evidence="13" id="KW-1185">Reference proteome</keyword>
<organism evidence="12 13">
    <name type="scientific">Tianweitania aestuarii</name>
    <dbReference type="NCBI Taxonomy" id="2814886"/>
    <lineage>
        <taxon>Bacteria</taxon>
        <taxon>Pseudomonadati</taxon>
        <taxon>Pseudomonadota</taxon>
        <taxon>Alphaproteobacteria</taxon>
        <taxon>Hyphomicrobiales</taxon>
        <taxon>Phyllobacteriaceae</taxon>
        <taxon>Tianweitania</taxon>
    </lineage>
</organism>
<keyword evidence="3" id="KW-0813">Transport</keyword>
<evidence type="ECO:0000259" key="11">
    <source>
        <dbReference type="PROSITE" id="PS50893"/>
    </source>
</evidence>
<feature type="domain" description="ABC transporter" evidence="11">
    <location>
        <begin position="18"/>
        <end position="254"/>
    </location>
</feature>
<dbReference type="EMBL" id="JAFMNX010000004">
    <property type="protein sequence ID" value="MBS9722101.1"/>
    <property type="molecule type" value="Genomic_DNA"/>
</dbReference>
<sequence>MVAEASAARPAASKHALFDLAGVSFRVPGRSIIESLDLRMEAGQIHGLIGPNGSGKSTLVKMLARQEVPASGRIHFCGEDIQSQGDRVFARRLAYLPQFMPSTDGMNVEEFVALGRFPWHGTFGRFTVVDRAKVAEAMDQTGVTPFRARLVDTLSGGERQRVWLALLLAQDTQCLVLDEPTSALDISHQTEMLDLVRNLARKRGLSVVVVLHDINMAARICDRLVAMGSGRIVADGTPADIMRADVLERIYGISMGLFTHPDSGIPVAFVR</sequence>
<evidence type="ECO:0000256" key="1">
    <source>
        <dbReference type="ARBA" id="ARBA00004202"/>
    </source>
</evidence>
<dbReference type="RefSeq" id="WP_213985753.1">
    <property type="nucleotide sequence ID" value="NZ_JAFMNX010000004.1"/>
</dbReference>
<evidence type="ECO:0000313" key="13">
    <source>
        <dbReference type="Proteomes" id="UP001297272"/>
    </source>
</evidence>
<dbReference type="SUPFAM" id="SSF52540">
    <property type="entry name" value="P-loop containing nucleoside triphosphate hydrolases"/>
    <property type="match status" value="1"/>
</dbReference>
<dbReference type="Proteomes" id="UP001297272">
    <property type="component" value="Unassembled WGS sequence"/>
</dbReference>
<dbReference type="PANTHER" id="PTHR42771">
    <property type="entry name" value="IRON(3+)-HYDROXAMATE IMPORT ATP-BINDING PROTEIN FHUC"/>
    <property type="match status" value="1"/>
</dbReference>
<dbReference type="Pfam" id="PF00005">
    <property type="entry name" value="ABC_tran"/>
    <property type="match status" value="1"/>
</dbReference>
<dbReference type="PANTHER" id="PTHR42771:SF2">
    <property type="entry name" value="IRON(3+)-HYDROXAMATE IMPORT ATP-BINDING PROTEIN FHUC"/>
    <property type="match status" value="1"/>
</dbReference>
<keyword evidence="4" id="KW-1003">Cell membrane</keyword>
<keyword evidence="7 12" id="KW-0067">ATP-binding</keyword>
<evidence type="ECO:0000256" key="9">
    <source>
        <dbReference type="ARBA" id="ARBA00023065"/>
    </source>
</evidence>
<protein>
    <submittedName>
        <fullName evidence="12">ATP-binding cassette domain-containing protein</fullName>
    </submittedName>
</protein>
<evidence type="ECO:0000256" key="8">
    <source>
        <dbReference type="ARBA" id="ARBA00023004"/>
    </source>
</evidence>
<dbReference type="GO" id="GO:0005524">
    <property type="term" value="F:ATP binding"/>
    <property type="evidence" value="ECO:0007669"/>
    <property type="project" value="UniProtKB-KW"/>
</dbReference>
<dbReference type="SMART" id="SM00382">
    <property type="entry name" value="AAA"/>
    <property type="match status" value="1"/>
</dbReference>
<comment type="similarity">
    <text evidence="2">Belongs to the ABC transporter superfamily.</text>
</comment>
<dbReference type="Gene3D" id="3.40.50.300">
    <property type="entry name" value="P-loop containing nucleotide triphosphate hydrolases"/>
    <property type="match status" value="1"/>
</dbReference>
<evidence type="ECO:0000256" key="2">
    <source>
        <dbReference type="ARBA" id="ARBA00005417"/>
    </source>
</evidence>
<comment type="subcellular location">
    <subcellularLocation>
        <location evidence="1">Cell membrane</location>
        <topology evidence="1">Peripheral membrane protein</topology>
    </subcellularLocation>
</comment>
<dbReference type="InterPro" id="IPR027417">
    <property type="entry name" value="P-loop_NTPase"/>
</dbReference>
<evidence type="ECO:0000256" key="7">
    <source>
        <dbReference type="ARBA" id="ARBA00022840"/>
    </source>
</evidence>
<reference evidence="12 13" key="1">
    <citation type="submission" date="2021-03" db="EMBL/GenBank/DDBJ databases">
        <title>Tianweitania aestuarii sp. nov., isolated from a tidal flat.</title>
        <authorList>
            <person name="Park S."/>
            <person name="Yoon J.-H."/>
        </authorList>
    </citation>
    <scope>NUCLEOTIDE SEQUENCE [LARGE SCALE GENOMIC DNA]</scope>
    <source>
        <strain evidence="12 13">BSSL-BM11</strain>
    </source>
</reference>
<gene>
    <name evidence="12" type="ORF">JYU29_15515</name>
</gene>
<dbReference type="InterPro" id="IPR017871">
    <property type="entry name" value="ABC_transporter-like_CS"/>
</dbReference>
<evidence type="ECO:0000256" key="10">
    <source>
        <dbReference type="ARBA" id="ARBA00023136"/>
    </source>
</evidence>
<dbReference type="InterPro" id="IPR003593">
    <property type="entry name" value="AAA+_ATPase"/>
</dbReference>
<dbReference type="CDD" id="cd03214">
    <property type="entry name" value="ABC_Iron-Siderophores_B12_Hemin"/>
    <property type="match status" value="1"/>
</dbReference>
<dbReference type="InterPro" id="IPR051535">
    <property type="entry name" value="Siderophore_ABC-ATPase"/>
</dbReference>
<evidence type="ECO:0000313" key="12">
    <source>
        <dbReference type="EMBL" id="MBS9722101.1"/>
    </source>
</evidence>
<evidence type="ECO:0000256" key="6">
    <source>
        <dbReference type="ARBA" id="ARBA00022741"/>
    </source>
</evidence>
<proteinExistence type="inferred from homology"/>
<keyword evidence="8" id="KW-0408">Iron</keyword>
<dbReference type="PROSITE" id="PS50893">
    <property type="entry name" value="ABC_TRANSPORTER_2"/>
    <property type="match status" value="1"/>
</dbReference>
<keyword evidence="10" id="KW-0472">Membrane</keyword>
<keyword evidence="5" id="KW-0410">Iron transport</keyword>
<comment type="caution">
    <text evidence="12">The sequence shown here is derived from an EMBL/GenBank/DDBJ whole genome shotgun (WGS) entry which is preliminary data.</text>
</comment>
<accession>A0ABS5S0N7</accession>
<keyword evidence="6" id="KW-0547">Nucleotide-binding</keyword>
<dbReference type="PROSITE" id="PS00211">
    <property type="entry name" value="ABC_TRANSPORTER_1"/>
    <property type="match status" value="1"/>
</dbReference>
<evidence type="ECO:0000256" key="3">
    <source>
        <dbReference type="ARBA" id="ARBA00022448"/>
    </source>
</evidence>
<dbReference type="InterPro" id="IPR003439">
    <property type="entry name" value="ABC_transporter-like_ATP-bd"/>
</dbReference>
<evidence type="ECO:0000256" key="4">
    <source>
        <dbReference type="ARBA" id="ARBA00022475"/>
    </source>
</evidence>
<evidence type="ECO:0000256" key="5">
    <source>
        <dbReference type="ARBA" id="ARBA00022496"/>
    </source>
</evidence>
<keyword evidence="9" id="KW-0406">Ion transport</keyword>